<keyword evidence="1" id="KW-0472">Membrane</keyword>
<evidence type="ECO:0000256" key="1">
    <source>
        <dbReference type="SAM" id="Phobius"/>
    </source>
</evidence>
<feature type="transmembrane region" description="Helical" evidence="1">
    <location>
        <begin position="7"/>
        <end position="27"/>
    </location>
</feature>
<name>A0A816QMP1_9BILA</name>
<evidence type="ECO:0000313" key="3">
    <source>
        <dbReference type="EMBL" id="CAF3925274.1"/>
    </source>
</evidence>
<proteinExistence type="predicted"/>
<dbReference type="EMBL" id="CAJNRF010004642">
    <property type="protein sequence ID" value="CAF2062983.1"/>
    <property type="molecule type" value="Genomic_DNA"/>
</dbReference>
<keyword evidence="1" id="KW-1133">Transmembrane helix</keyword>
<keyword evidence="5" id="KW-1185">Reference proteome</keyword>
<feature type="transmembrane region" description="Helical" evidence="1">
    <location>
        <begin position="78"/>
        <end position="99"/>
    </location>
</feature>
<reference evidence="2" key="1">
    <citation type="submission" date="2021-02" db="EMBL/GenBank/DDBJ databases">
        <authorList>
            <person name="Nowell W R."/>
        </authorList>
    </citation>
    <scope>NUCLEOTIDE SEQUENCE</scope>
</reference>
<dbReference type="EMBL" id="CAJOBG010001399">
    <property type="protein sequence ID" value="CAF3925274.1"/>
    <property type="molecule type" value="Genomic_DNA"/>
</dbReference>
<evidence type="ECO:0000313" key="2">
    <source>
        <dbReference type="EMBL" id="CAF2062983.1"/>
    </source>
</evidence>
<dbReference type="AlphaFoldDB" id="A0A816QMP1"/>
<feature type="transmembrane region" description="Helical" evidence="1">
    <location>
        <begin position="47"/>
        <end position="66"/>
    </location>
</feature>
<dbReference type="Proteomes" id="UP000663866">
    <property type="component" value="Unassembled WGS sequence"/>
</dbReference>
<protein>
    <submittedName>
        <fullName evidence="2">Uncharacterized protein</fullName>
    </submittedName>
</protein>
<accession>A0A816QMP1</accession>
<gene>
    <name evidence="3" type="ORF">OVN521_LOCUS10816</name>
    <name evidence="2" type="ORF">WKI299_LOCUS12511</name>
</gene>
<organism evidence="2 4">
    <name type="scientific">Rotaria magnacalcarata</name>
    <dbReference type="NCBI Taxonomy" id="392030"/>
    <lineage>
        <taxon>Eukaryota</taxon>
        <taxon>Metazoa</taxon>
        <taxon>Spiralia</taxon>
        <taxon>Gnathifera</taxon>
        <taxon>Rotifera</taxon>
        <taxon>Eurotatoria</taxon>
        <taxon>Bdelloidea</taxon>
        <taxon>Philodinida</taxon>
        <taxon>Philodinidae</taxon>
        <taxon>Rotaria</taxon>
    </lineage>
</organism>
<evidence type="ECO:0000313" key="4">
    <source>
        <dbReference type="Proteomes" id="UP000663856"/>
    </source>
</evidence>
<comment type="caution">
    <text evidence="2">The sequence shown here is derived from an EMBL/GenBank/DDBJ whole genome shotgun (WGS) entry which is preliminary data.</text>
</comment>
<feature type="transmembrane region" description="Helical" evidence="1">
    <location>
        <begin position="111"/>
        <end position="129"/>
    </location>
</feature>
<keyword evidence="1" id="KW-0812">Transmembrane</keyword>
<dbReference type="Proteomes" id="UP000663856">
    <property type="component" value="Unassembled WGS sequence"/>
</dbReference>
<sequence>MRVSGRIVLLVVIAITAVAALFCVIGLATKSWYGSTGIFDAEYKAPAGLSIISFILLIVSVVSLVLQMFDILSGTLQLVPIILLFIATIFLLGTFVSYVERSVGSSFDLMVTAHFCSYVALAILSFWFGQSSGGAGAAN</sequence>
<evidence type="ECO:0000313" key="5">
    <source>
        <dbReference type="Proteomes" id="UP000663866"/>
    </source>
</evidence>